<feature type="domain" description="Peptidase S26" evidence="1">
    <location>
        <begin position="20"/>
        <end position="201"/>
    </location>
</feature>
<gene>
    <name evidence="2" type="ORF">H6A01_01015</name>
</gene>
<proteinExistence type="predicted"/>
<organism evidence="2 3">
    <name type="scientific">Veillonella magna</name>
    <dbReference type="NCBI Taxonomy" id="464322"/>
    <lineage>
        <taxon>Bacteria</taxon>
        <taxon>Bacillati</taxon>
        <taxon>Bacillota</taxon>
        <taxon>Negativicutes</taxon>
        <taxon>Veillonellales</taxon>
        <taxon>Veillonellaceae</taxon>
        <taxon>Veillonella</taxon>
    </lineage>
</organism>
<evidence type="ECO:0000313" key="2">
    <source>
        <dbReference type="EMBL" id="MBM6911907.1"/>
    </source>
</evidence>
<comment type="caution">
    <text evidence="2">The sequence shown here is derived from an EMBL/GenBank/DDBJ whole genome shotgun (WGS) entry which is preliminary data.</text>
</comment>
<dbReference type="Pfam" id="PF10502">
    <property type="entry name" value="Peptidase_S26"/>
    <property type="match status" value="1"/>
</dbReference>
<evidence type="ECO:0000259" key="1">
    <source>
        <dbReference type="Pfam" id="PF10502"/>
    </source>
</evidence>
<dbReference type="Proteomes" id="UP000707138">
    <property type="component" value="Unassembled WGS sequence"/>
</dbReference>
<name>A0ABS2GF46_9FIRM</name>
<accession>A0ABS2GF46</accession>
<dbReference type="EMBL" id="JACJLA010000001">
    <property type="protein sequence ID" value="MBM6911907.1"/>
    <property type="molecule type" value="Genomic_DNA"/>
</dbReference>
<dbReference type="Gene3D" id="2.10.109.10">
    <property type="entry name" value="Umud Fragment, subunit A"/>
    <property type="match status" value="1"/>
</dbReference>
<keyword evidence="3" id="KW-1185">Reference proteome</keyword>
<dbReference type="RefSeq" id="WP_205087223.1">
    <property type="nucleotide sequence ID" value="NZ_JACJLA010000001.1"/>
</dbReference>
<evidence type="ECO:0000313" key="3">
    <source>
        <dbReference type="Proteomes" id="UP000707138"/>
    </source>
</evidence>
<sequence length="241" mass="26862">MSVNPSLSSTSLWRRKKKYWFLFLLFPLLLLLAYLAPNYVFINTSPSAPLGIYLAVPGKVSYYDYAVVELPKAIYLPHEIVPEGYGMIKKARAFPGDTYTVDKTALTVTSVKEDAEALMDMSHVSLAPDSEEVRPITRYHVDVENPSRVPISLSTYLPHIPSGDYVVGKGSVLFLNDPHDSLDSRYLGPISENRVKTKLVLICDFNHLYDTAKAVLPTSWFAPEEDNEVLPVPPLTTKGGN</sequence>
<dbReference type="InterPro" id="IPR036286">
    <property type="entry name" value="LexA/Signal_pep-like_sf"/>
</dbReference>
<dbReference type="InterPro" id="IPR019533">
    <property type="entry name" value="Peptidase_S26"/>
</dbReference>
<protein>
    <submittedName>
        <fullName evidence="2">S26 family signal peptidase</fullName>
    </submittedName>
</protein>
<dbReference type="SUPFAM" id="SSF51306">
    <property type="entry name" value="LexA/Signal peptidase"/>
    <property type="match status" value="1"/>
</dbReference>
<reference evidence="2 3" key="1">
    <citation type="journal article" date="2021" name="Sci. Rep.">
        <title>The distribution of antibiotic resistance genes in chicken gut microbiota commensals.</title>
        <authorList>
            <person name="Juricova H."/>
            <person name="Matiasovicova J."/>
            <person name="Kubasova T."/>
            <person name="Cejkova D."/>
            <person name="Rychlik I."/>
        </authorList>
    </citation>
    <scope>NUCLEOTIDE SEQUENCE [LARGE SCALE GENOMIC DNA]</scope>
    <source>
        <strain evidence="2 3">An537</strain>
    </source>
</reference>